<evidence type="ECO:0000256" key="1">
    <source>
        <dbReference type="SAM" id="Phobius"/>
    </source>
</evidence>
<dbReference type="PANTHER" id="PTHR40394:SF2">
    <property type="entry name" value="QUINOL:CYTOCHROME C OXIDOREDUCTASE MEMBRANE PROTEIN"/>
    <property type="match status" value="1"/>
</dbReference>
<dbReference type="Pfam" id="PF11821">
    <property type="entry name" value="ActD"/>
    <property type="match status" value="1"/>
</dbReference>
<dbReference type="InterPro" id="IPR021776">
    <property type="entry name" value="ActD"/>
</dbReference>
<proteinExistence type="predicted"/>
<reference evidence="2" key="1">
    <citation type="submission" date="2018-05" db="EMBL/GenBank/DDBJ databases">
        <authorList>
            <person name="Lanie J.A."/>
            <person name="Ng W.-L."/>
            <person name="Kazmierczak K.M."/>
            <person name="Andrzejewski T.M."/>
            <person name="Davidsen T.M."/>
            <person name="Wayne K.J."/>
            <person name="Tettelin H."/>
            <person name="Glass J.I."/>
            <person name="Rusch D."/>
            <person name="Podicherti R."/>
            <person name="Tsui H.-C.T."/>
            <person name="Winkler M.E."/>
        </authorList>
    </citation>
    <scope>NUCLEOTIDE SEQUENCE</scope>
</reference>
<dbReference type="AlphaFoldDB" id="A0A382SYE7"/>
<keyword evidence="1" id="KW-1133">Transmembrane helix</keyword>
<feature type="non-terminal residue" evidence="2">
    <location>
        <position position="129"/>
    </location>
</feature>
<accession>A0A382SYE7</accession>
<dbReference type="PANTHER" id="PTHR40394">
    <property type="entry name" value="LIPOPROTEIN-RELATED"/>
    <property type="match status" value="1"/>
</dbReference>
<dbReference type="EMBL" id="UINC01132427">
    <property type="protein sequence ID" value="SVD14743.1"/>
    <property type="molecule type" value="Genomic_DNA"/>
</dbReference>
<name>A0A382SYE7_9ZZZZ</name>
<feature type="transmembrane region" description="Helical" evidence="1">
    <location>
        <begin position="43"/>
        <end position="62"/>
    </location>
</feature>
<sequence length="129" mass="13991">MDSAVKAIEQLREAGLREITAYMPYPEHEVEDALGYDQSPVRVWALVGGLCGAAGGLAFTSWTSLDWPLVTGGKPILSIPAYVIIVFEMMVLFGALSTVIGLFINSRLPSIKPMVVYDAEFTAGKYGVY</sequence>
<evidence type="ECO:0008006" key="3">
    <source>
        <dbReference type="Google" id="ProtNLM"/>
    </source>
</evidence>
<keyword evidence="1" id="KW-0472">Membrane</keyword>
<feature type="transmembrane region" description="Helical" evidence="1">
    <location>
        <begin position="82"/>
        <end position="104"/>
    </location>
</feature>
<keyword evidence="1" id="KW-0812">Transmembrane</keyword>
<organism evidence="2">
    <name type="scientific">marine metagenome</name>
    <dbReference type="NCBI Taxonomy" id="408172"/>
    <lineage>
        <taxon>unclassified sequences</taxon>
        <taxon>metagenomes</taxon>
        <taxon>ecological metagenomes</taxon>
    </lineage>
</organism>
<evidence type="ECO:0000313" key="2">
    <source>
        <dbReference type="EMBL" id="SVD14743.1"/>
    </source>
</evidence>
<protein>
    <recommendedName>
        <fullName evidence="3">DUF3341 domain-containing protein</fullName>
    </recommendedName>
</protein>
<gene>
    <name evidence="2" type="ORF">METZ01_LOCUS367597</name>
</gene>